<evidence type="ECO:0000313" key="2">
    <source>
        <dbReference type="EMBL" id="KGM92905.1"/>
    </source>
</evidence>
<dbReference type="InterPro" id="IPR043504">
    <property type="entry name" value="Peptidase_S1_PA_chymotrypsin"/>
</dbReference>
<dbReference type="Gene3D" id="2.40.10.10">
    <property type="entry name" value="Trypsin-like serine proteases"/>
    <property type="match status" value="1"/>
</dbReference>
<evidence type="ECO:0000313" key="3">
    <source>
        <dbReference type="Proteomes" id="UP000030014"/>
    </source>
</evidence>
<evidence type="ECO:0000259" key="1">
    <source>
        <dbReference type="Pfam" id="PF25608"/>
    </source>
</evidence>
<proteinExistence type="predicted"/>
<organism evidence="2 3">
    <name type="scientific">Clostridium botulinum C/D str. DC5</name>
    <dbReference type="NCBI Taxonomy" id="1443128"/>
    <lineage>
        <taxon>Bacteria</taxon>
        <taxon>Bacillati</taxon>
        <taxon>Bacillota</taxon>
        <taxon>Clostridia</taxon>
        <taxon>Eubacteriales</taxon>
        <taxon>Clostridiaceae</taxon>
        <taxon>Clostridium</taxon>
    </lineage>
</organism>
<protein>
    <recommendedName>
        <fullName evidence="1">Nal1 N-terminal domain-containing protein</fullName>
    </recommendedName>
</protein>
<dbReference type="SUPFAM" id="SSF50494">
    <property type="entry name" value="Trypsin-like serine proteases"/>
    <property type="match status" value="1"/>
</dbReference>
<gene>
    <name evidence="2" type="ORF">Z955_16510</name>
</gene>
<name>A0A0A0HZV7_CLOBO</name>
<dbReference type="Pfam" id="PF25608">
    <property type="entry name" value="NAL1_N"/>
    <property type="match status" value="1"/>
</dbReference>
<feature type="domain" description="Nal1 N-terminal" evidence="1">
    <location>
        <begin position="29"/>
        <end position="74"/>
    </location>
</feature>
<dbReference type="RefSeq" id="WP_039260349.1">
    <property type="nucleotide sequence ID" value="NZ_JDRY01000179.1"/>
</dbReference>
<dbReference type="Proteomes" id="UP000030014">
    <property type="component" value="Unassembled WGS sequence"/>
</dbReference>
<dbReference type="InterPro" id="IPR009003">
    <property type="entry name" value="Peptidase_S1_PA"/>
</dbReference>
<accession>A0A0A0HZV7</accession>
<sequence length="307" mass="32853">MINCSCSLEEKIKYICKCEYKYFLSKDNVVGIGLGYKIKNGFNTLQKCIKVFVINKVKSDRLTPNEMIPNNYKGIPTDVVESGVFTASSLKKKIRPVIGGYGVSASGSKTAGTVGCLVTNGVSNFILSTNHVLAGINKYPIGTPIIQPAYKDGGRSSKDTIATLYKFVPLRPITGTSQPINLSDAAIGLLTSPDILSNEIAFIGKPTCVKNPKLNEHVQKVGRTTELTKGIVTSTNVTTRVVYTSGEICLFHDLIAASLIGDLGDSGALVVNNSKCALGLILGKSLNNSLFCRLTTVMDQLGVHLVT</sequence>
<comment type="caution">
    <text evidence="2">The sequence shown here is derived from an EMBL/GenBank/DDBJ whole genome shotgun (WGS) entry which is preliminary data.</text>
</comment>
<dbReference type="InterPro" id="IPR057905">
    <property type="entry name" value="Nal1_N"/>
</dbReference>
<reference evidence="2 3" key="1">
    <citation type="submission" date="2014-01" db="EMBL/GenBank/DDBJ databases">
        <title>Plasmidome dynamics in the species complex Clostridium novyi sensu lato converts strains of independent lineages into distinctly different pathogens.</title>
        <authorList>
            <person name="Skarin H."/>
            <person name="Segerman B."/>
        </authorList>
    </citation>
    <scope>NUCLEOTIDE SEQUENCE [LARGE SCALE GENOMIC DNA]</scope>
    <source>
        <strain evidence="2 3">DC5</strain>
    </source>
</reference>
<dbReference type="AlphaFoldDB" id="A0A0A0HZV7"/>
<dbReference type="EMBL" id="JDRY01000179">
    <property type="protein sequence ID" value="KGM92905.1"/>
    <property type="molecule type" value="Genomic_DNA"/>
</dbReference>